<evidence type="ECO:0000256" key="3">
    <source>
        <dbReference type="ARBA" id="ARBA00022490"/>
    </source>
</evidence>
<dbReference type="Proteomes" id="UP001162060">
    <property type="component" value="Unassembled WGS sequence"/>
</dbReference>
<dbReference type="CDD" id="cd10210">
    <property type="entry name" value="ASKHA_NBD_Arp6"/>
    <property type="match status" value="1"/>
</dbReference>
<evidence type="ECO:0000256" key="4">
    <source>
        <dbReference type="ARBA" id="ARBA00049360"/>
    </source>
</evidence>
<evidence type="ECO:0000256" key="2">
    <source>
        <dbReference type="ARBA" id="ARBA00005665"/>
    </source>
</evidence>
<evidence type="ECO:0000256" key="1">
    <source>
        <dbReference type="ARBA" id="ARBA00004496"/>
    </source>
</evidence>
<dbReference type="Gene3D" id="3.90.640.10">
    <property type="entry name" value="Actin, Chain A, domain 4"/>
    <property type="match status" value="1"/>
</dbReference>
<keyword evidence="3" id="KW-0963">Cytoplasm</keyword>
<dbReference type="PANTHER" id="PTHR11937">
    <property type="entry name" value="ACTIN"/>
    <property type="match status" value="1"/>
</dbReference>
<comment type="similarity">
    <text evidence="2">Belongs to the actin family. ARP6 subfamily.</text>
</comment>
<dbReference type="SUPFAM" id="SSF53067">
    <property type="entry name" value="Actin-like ATPase domain"/>
    <property type="match status" value="2"/>
</dbReference>
<comment type="subcellular location">
    <subcellularLocation>
        <location evidence="1">Cytoplasm</location>
    </subcellularLocation>
</comment>
<dbReference type="InterPro" id="IPR004000">
    <property type="entry name" value="Actin"/>
</dbReference>
<dbReference type="Gene3D" id="3.30.420.40">
    <property type="match status" value="3"/>
</dbReference>
<comment type="catalytic activity">
    <reaction evidence="4">
        <text>ATP + H2O = ADP + phosphate + H(+)</text>
        <dbReference type="Rhea" id="RHEA:13065"/>
        <dbReference type="ChEBI" id="CHEBI:15377"/>
        <dbReference type="ChEBI" id="CHEBI:15378"/>
        <dbReference type="ChEBI" id="CHEBI:30616"/>
        <dbReference type="ChEBI" id="CHEBI:43474"/>
        <dbReference type="ChEBI" id="CHEBI:456216"/>
    </reaction>
</comment>
<gene>
    <name evidence="5" type="ORF">PM001_LOCUS7569</name>
</gene>
<evidence type="ECO:0000313" key="6">
    <source>
        <dbReference type="Proteomes" id="UP001162060"/>
    </source>
</evidence>
<dbReference type="Pfam" id="PF00022">
    <property type="entry name" value="Actin"/>
    <property type="match status" value="1"/>
</dbReference>
<sequence>MKVVALDAGGATLKASVLGRGSKCTPSILANHVATMAGASQAPVMYMGQKLQELERQRAKLRYLRPVQRGYCVNWNIESELWTHLLSSQILNVEVPSEYSLVVTSPLFAPAVVNESMDQVVFEELQFQSYARVSAAETCVLSYSEHCEREYQKSRAETRTDVCGTSTFCKRAQQEMNGPGSPKMSFPVEDEGQLRFSTSLCHLVVDSGFSFTHVLPVINGRIYEPGVRRINVGGKLLTNYFKEIVSFRQWNVMDDTPVINELKEALCYCSMEFDNDLKRYHADRRERKHWVLPDYVRTFEGRLRDDNEEDDTIVADEEELTKSNDDGQSVAAGDEEQVLEMGVEMVTVPEVLFNPSDIGIHQAGVAEAITRAVEACPDELSEAFYANILLVGGNTKFRNFRQRLERELRSLVSDDFDIYVHEPPDPILAAWQGCCSLVESNALSERIVSKQEYEEHGSNICLKRF</sequence>
<reference evidence="5" key="1">
    <citation type="submission" date="2024-01" db="EMBL/GenBank/DDBJ databases">
        <authorList>
            <person name="Webb A."/>
        </authorList>
    </citation>
    <scope>NUCLEOTIDE SEQUENCE</scope>
    <source>
        <strain evidence="5">Pm1</strain>
    </source>
</reference>
<dbReference type="AlphaFoldDB" id="A0AAV1TIW8"/>
<dbReference type="EMBL" id="CAKLBY020000065">
    <property type="protein sequence ID" value="CAK7922322.1"/>
    <property type="molecule type" value="Genomic_DNA"/>
</dbReference>
<dbReference type="SMART" id="SM00268">
    <property type="entry name" value="ACTIN"/>
    <property type="match status" value="1"/>
</dbReference>
<dbReference type="FunFam" id="3.90.640.10:FF:000014">
    <property type="entry name" value="Putative actin-related protein 6"/>
    <property type="match status" value="1"/>
</dbReference>
<comment type="caution">
    <text evidence="5">The sequence shown here is derived from an EMBL/GenBank/DDBJ whole genome shotgun (WGS) entry which is preliminary data.</text>
</comment>
<dbReference type="InterPro" id="IPR043129">
    <property type="entry name" value="ATPase_NBD"/>
</dbReference>
<evidence type="ECO:0000313" key="5">
    <source>
        <dbReference type="EMBL" id="CAK7922322.1"/>
    </source>
</evidence>
<dbReference type="GO" id="GO:0005737">
    <property type="term" value="C:cytoplasm"/>
    <property type="evidence" value="ECO:0007669"/>
    <property type="project" value="UniProtKB-SubCell"/>
</dbReference>
<accession>A0AAV1TIW8</accession>
<proteinExistence type="inferred from homology"/>
<organism evidence="5 6">
    <name type="scientific">Peronospora matthiolae</name>
    <dbReference type="NCBI Taxonomy" id="2874970"/>
    <lineage>
        <taxon>Eukaryota</taxon>
        <taxon>Sar</taxon>
        <taxon>Stramenopiles</taxon>
        <taxon>Oomycota</taxon>
        <taxon>Peronosporomycetes</taxon>
        <taxon>Peronosporales</taxon>
        <taxon>Peronosporaceae</taxon>
        <taxon>Peronospora</taxon>
    </lineage>
</organism>
<dbReference type="GO" id="GO:0005634">
    <property type="term" value="C:nucleus"/>
    <property type="evidence" value="ECO:0007669"/>
    <property type="project" value="UniProtKB-ARBA"/>
</dbReference>
<evidence type="ECO:0008006" key="7">
    <source>
        <dbReference type="Google" id="ProtNLM"/>
    </source>
</evidence>
<protein>
    <recommendedName>
        <fullName evidence="7">Actin-related protein 6</fullName>
    </recommendedName>
</protein>
<name>A0AAV1TIW8_9STRA</name>